<evidence type="ECO:0000313" key="1">
    <source>
        <dbReference type="EMBL" id="CAD9012556.1"/>
    </source>
</evidence>
<name>A0A7S1IH93_9EUGL</name>
<dbReference type="AlphaFoldDB" id="A0A7S1IH93"/>
<proteinExistence type="predicted"/>
<protein>
    <submittedName>
        <fullName evidence="1">Uncharacterized protein</fullName>
    </submittedName>
</protein>
<sequence>MERLGDKPATGLAVAAHHGMPPAPTATAKSTIATPEHVVSEFAAFAALMHKYLILMPYYTSSLKELGYDRIETLKHIAANIVSINMMVGHRQFLPNAVSAISA</sequence>
<gene>
    <name evidence="1" type="ORF">EGYM00392_LOCUS23657</name>
</gene>
<accession>A0A7S1IH93</accession>
<reference evidence="1" key="1">
    <citation type="submission" date="2021-01" db="EMBL/GenBank/DDBJ databases">
        <authorList>
            <person name="Corre E."/>
            <person name="Pelletier E."/>
            <person name="Niang G."/>
            <person name="Scheremetjew M."/>
            <person name="Finn R."/>
            <person name="Kale V."/>
            <person name="Holt S."/>
            <person name="Cochrane G."/>
            <person name="Meng A."/>
            <person name="Brown T."/>
            <person name="Cohen L."/>
        </authorList>
    </citation>
    <scope>NUCLEOTIDE SEQUENCE</scope>
    <source>
        <strain evidence="1">NIES-381</strain>
    </source>
</reference>
<organism evidence="1">
    <name type="scientific">Eutreptiella gymnastica</name>
    <dbReference type="NCBI Taxonomy" id="73025"/>
    <lineage>
        <taxon>Eukaryota</taxon>
        <taxon>Discoba</taxon>
        <taxon>Euglenozoa</taxon>
        <taxon>Euglenida</taxon>
        <taxon>Spirocuta</taxon>
        <taxon>Euglenophyceae</taxon>
        <taxon>Eutreptiales</taxon>
        <taxon>Eutreptiaceae</taxon>
        <taxon>Eutreptiella</taxon>
    </lineage>
</organism>
<dbReference type="EMBL" id="HBGA01063752">
    <property type="protein sequence ID" value="CAD9012556.1"/>
    <property type="molecule type" value="Transcribed_RNA"/>
</dbReference>